<dbReference type="SMART" id="SM00813">
    <property type="entry name" value="Alpha-L-AF_C"/>
    <property type="match status" value="1"/>
</dbReference>
<evidence type="ECO:0000256" key="8">
    <source>
        <dbReference type="ARBA" id="ARBA00023295"/>
    </source>
</evidence>
<evidence type="ECO:0000256" key="6">
    <source>
        <dbReference type="ARBA" id="ARBA00022801"/>
    </source>
</evidence>
<dbReference type="Gene3D" id="3.20.20.80">
    <property type="entry name" value="Glycosidases"/>
    <property type="match status" value="1"/>
</dbReference>
<evidence type="ECO:0000313" key="10">
    <source>
        <dbReference type="EMBL" id="TYS52215.1"/>
    </source>
</evidence>
<evidence type="ECO:0000256" key="4">
    <source>
        <dbReference type="ARBA" id="ARBA00011165"/>
    </source>
</evidence>
<gene>
    <name evidence="10" type="ORF">FZD51_01895</name>
</gene>
<dbReference type="InterPro" id="IPR010720">
    <property type="entry name" value="Alpha-L-AF_C"/>
</dbReference>
<comment type="subunit">
    <text evidence="4">Homohexamer; trimer of dimers.</text>
</comment>
<dbReference type="SUPFAM" id="SSF51445">
    <property type="entry name" value="(Trans)glycosidases"/>
    <property type="match status" value="1"/>
</dbReference>
<evidence type="ECO:0000259" key="9">
    <source>
        <dbReference type="SMART" id="SM00813"/>
    </source>
</evidence>
<comment type="caution">
    <text evidence="10">The sequence shown here is derived from an EMBL/GenBank/DDBJ whole genome shotgun (WGS) entry which is preliminary data.</text>
</comment>
<dbReference type="EMBL" id="VTER01000001">
    <property type="protein sequence ID" value="TYS52215.1"/>
    <property type="molecule type" value="Genomic_DNA"/>
</dbReference>
<dbReference type="PANTHER" id="PTHR43576:SF3">
    <property type="entry name" value="ALPHA-L-ARABINOFURANOSIDASE C"/>
    <property type="match status" value="1"/>
</dbReference>
<sequence>MTLNGHKAKMLIDKSFTISDIDPRIYGSFIEQLGRAVYGGIYELSHASADEDGFRQDVIELVKELRVPIIRYPGGNMVSAYNWEDGVGPKELRPKRLDLAWNSLEKNEVGTNEFAAWAKKVNAEVMMAVNLGTRGIDAARNLVEYCNHPGGTYWSDLRKEHGYTEPHHIKVWCLGNEMDGPWQIGMKTAYEYGRLAAETAKAMKLVDPSIELVSCGSSGSGMPTFPEWEAETLEHTYEAADYISLHQYYGNRDNDTANYLASTLDMDNFIKTVTAACDYMKAKKRSKKTMNLSFDEWNVWFHSNDQDKTIEPWSVSPPLLEDIYTFEDALLVGSMLNTLLKHSDRVKIACMAQLVNVIAPIMTETGGGIWKQAIFYPYYYTSVYGRGTALHSIVDSPKYDSKDFTDVPYLDQSVVYNEENEELVIFAVNRSLDTQLLVDVDIRSFEGYQLVEQIILKHENPKAVNSINDEQVKPQKGNDSYIEKGTLTAVLPKMSWNMIRLKKLED</sequence>
<name>A0A5D4RLC8_9BACI</name>
<dbReference type="InterPro" id="IPR017853">
    <property type="entry name" value="GH"/>
</dbReference>
<dbReference type="Pfam" id="PF06964">
    <property type="entry name" value="Alpha-L-AF_C"/>
    <property type="match status" value="1"/>
</dbReference>
<evidence type="ECO:0000313" key="11">
    <source>
        <dbReference type="Proteomes" id="UP000322139"/>
    </source>
</evidence>
<feature type="domain" description="Alpha-L-arabinofuranosidase C-terminal" evidence="9">
    <location>
        <begin position="295"/>
        <end position="495"/>
    </location>
</feature>
<dbReference type="AlphaFoldDB" id="A0A5D4RLC8"/>
<accession>A0A5D4RLC8</accession>
<keyword evidence="6" id="KW-0378">Hydrolase</keyword>
<dbReference type="GO" id="GO:0000272">
    <property type="term" value="P:polysaccharide catabolic process"/>
    <property type="evidence" value="ECO:0007669"/>
    <property type="project" value="TreeGrafter"/>
</dbReference>
<comment type="catalytic activity">
    <reaction evidence="1">
        <text>Hydrolysis of terminal non-reducing alpha-L-arabinofuranoside residues in alpha-L-arabinosides.</text>
        <dbReference type="EC" id="3.2.1.55"/>
    </reaction>
</comment>
<dbReference type="RefSeq" id="WP_148973191.1">
    <property type="nucleotide sequence ID" value="NZ_JBNIKU010000005.1"/>
</dbReference>
<dbReference type="Proteomes" id="UP000322139">
    <property type="component" value="Unassembled WGS sequence"/>
</dbReference>
<comment type="similarity">
    <text evidence="3">Belongs to the glycosyl hydrolase 51 family.</text>
</comment>
<evidence type="ECO:0000256" key="1">
    <source>
        <dbReference type="ARBA" id="ARBA00001462"/>
    </source>
</evidence>
<dbReference type="SUPFAM" id="SSF51011">
    <property type="entry name" value="Glycosyl hydrolase domain"/>
    <property type="match status" value="1"/>
</dbReference>
<protein>
    <recommendedName>
        <fullName evidence="5">non-reducing end alpha-L-arabinofuranosidase</fullName>
        <ecNumber evidence="5">3.2.1.55</ecNumber>
    </recommendedName>
</protein>
<proteinExistence type="inferred from homology"/>
<dbReference type="GO" id="GO:0046556">
    <property type="term" value="F:alpha-L-arabinofuranosidase activity"/>
    <property type="evidence" value="ECO:0007669"/>
    <property type="project" value="UniProtKB-EC"/>
</dbReference>
<reference evidence="10 11" key="1">
    <citation type="submission" date="2019-08" db="EMBL/GenBank/DDBJ databases">
        <title>Bacillus genomes from the desert of Cuatro Cienegas, Coahuila.</title>
        <authorList>
            <person name="Olmedo-Alvarez G."/>
        </authorList>
    </citation>
    <scope>NUCLEOTIDE SEQUENCE [LARGE SCALE GENOMIC DNA]</scope>
    <source>
        <strain evidence="10 11">CH446_14T</strain>
    </source>
</reference>
<dbReference type="InterPro" id="IPR055235">
    <property type="entry name" value="ASD1_cat"/>
</dbReference>
<dbReference type="PANTHER" id="PTHR43576">
    <property type="entry name" value="ALPHA-L-ARABINOFURANOSIDASE C-RELATED"/>
    <property type="match status" value="1"/>
</dbReference>
<organism evidence="10 11">
    <name type="scientific">Bacillus infantis</name>
    <dbReference type="NCBI Taxonomy" id="324767"/>
    <lineage>
        <taxon>Bacteria</taxon>
        <taxon>Bacillati</taxon>
        <taxon>Bacillota</taxon>
        <taxon>Bacilli</taxon>
        <taxon>Bacillales</taxon>
        <taxon>Bacillaceae</taxon>
        <taxon>Bacillus</taxon>
    </lineage>
</organism>
<evidence type="ECO:0000256" key="2">
    <source>
        <dbReference type="ARBA" id="ARBA00004881"/>
    </source>
</evidence>
<evidence type="ECO:0000256" key="3">
    <source>
        <dbReference type="ARBA" id="ARBA00007186"/>
    </source>
</evidence>
<dbReference type="EC" id="3.2.1.55" evidence="5"/>
<keyword evidence="7" id="KW-0119">Carbohydrate metabolism</keyword>
<dbReference type="GO" id="GO:0046373">
    <property type="term" value="P:L-arabinose metabolic process"/>
    <property type="evidence" value="ECO:0007669"/>
    <property type="project" value="InterPro"/>
</dbReference>
<dbReference type="Pfam" id="PF22848">
    <property type="entry name" value="ASD1_dom"/>
    <property type="match status" value="1"/>
</dbReference>
<dbReference type="Gene3D" id="2.60.40.1180">
    <property type="entry name" value="Golgi alpha-mannosidase II"/>
    <property type="match status" value="1"/>
</dbReference>
<keyword evidence="8" id="KW-0326">Glycosidase</keyword>
<evidence type="ECO:0000256" key="5">
    <source>
        <dbReference type="ARBA" id="ARBA00012670"/>
    </source>
</evidence>
<dbReference type="InterPro" id="IPR013780">
    <property type="entry name" value="Glyco_hydro_b"/>
</dbReference>
<evidence type="ECO:0000256" key="7">
    <source>
        <dbReference type="ARBA" id="ARBA00023277"/>
    </source>
</evidence>
<comment type="pathway">
    <text evidence="2">Glycan metabolism.</text>
</comment>